<organism evidence="2 3">
    <name type="scientific">Acetobacterium tundrae</name>
    <dbReference type="NCBI Taxonomy" id="132932"/>
    <lineage>
        <taxon>Bacteria</taxon>
        <taxon>Bacillati</taxon>
        <taxon>Bacillota</taxon>
        <taxon>Clostridia</taxon>
        <taxon>Eubacteriales</taxon>
        <taxon>Eubacteriaceae</taxon>
        <taxon>Acetobacterium</taxon>
    </lineage>
</organism>
<evidence type="ECO:0000259" key="1">
    <source>
        <dbReference type="Pfam" id="PF13240"/>
    </source>
</evidence>
<dbReference type="Gene3D" id="4.10.1060.50">
    <property type="match status" value="1"/>
</dbReference>
<keyword evidence="3" id="KW-1185">Reference proteome</keyword>
<comment type="caution">
    <text evidence="2">The sequence shown here is derived from an EMBL/GenBank/DDBJ whole genome shotgun (WGS) entry which is preliminary data.</text>
</comment>
<sequence length="39" mass="3990">MSNDLLGGLLNGNVSLICSNCGTKNRSTAKFCGECGTPL</sequence>
<dbReference type="RefSeq" id="WP_148603801.1">
    <property type="nucleotide sequence ID" value="NZ_RXYB01000010.1"/>
</dbReference>
<dbReference type="EMBL" id="WJBB01000033">
    <property type="protein sequence ID" value="MBC3798535.1"/>
    <property type="molecule type" value="Genomic_DNA"/>
</dbReference>
<name>A0ABR6WQV1_9FIRM</name>
<dbReference type="InterPro" id="IPR038587">
    <property type="entry name" value="Ribosomal_eL40_sf"/>
</dbReference>
<gene>
    <name evidence="2" type="ORF">GH807_16035</name>
</gene>
<protein>
    <submittedName>
        <fullName evidence="2">Zinc-ribbon domain-containing protein</fullName>
    </submittedName>
</protein>
<dbReference type="InterPro" id="IPR026870">
    <property type="entry name" value="Zinc_ribbon_dom"/>
</dbReference>
<accession>A0ABR6WQV1</accession>
<evidence type="ECO:0000313" key="3">
    <source>
        <dbReference type="Proteomes" id="UP000653358"/>
    </source>
</evidence>
<evidence type="ECO:0000313" key="2">
    <source>
        <dbReference type="EMBL" id="MBC3798535.1"/>
    </source>
</evidence>
<feature type="domain" description="Zinc-ribbon" evidence="1">
    <location>
        <begin position="18"/>
        <end position="39"/>
    </location>
</feature>
<proteinExistence type="predicted"/>
<dbReference type="Proteomes" id="UP000653358">
    <property type="component" value="Unassembled WGS sequence"/>
</dbReference>
<reference evidence="2 3" key="1">
    <citation type="journal article" date="2020" name="mSystems">
        <title>Defining Genomic and Predicted Metabolic Features of the Acetobacterium Genus.</title>
        <authorList>
            <person name="Ross D.E."/>
            <person name="Marshall C.W."/>
            <person name="Gulliver D."/>
            <person name="May H.D."/>
            <person name="Norman R.S."/>
        </authorList>
    </citation>
    <scope>NUCLEOTIDE SEQUENCE [LARGE SCALE GENOMIC DNA]</scope>
    <source>
        <strain evidence="2 3">DSM 9173</strain>
    </source>
</reference>
<dbReference type="Pfam" id="PF13240">
    <property type="entry name" value="Zn_Ribbon_1"/>
    <property type="match status" value="1"/>
</dbReference>